<dbReference type="AlphaFoldDB" id="A0A392RUD5"/>
<evidence type="ECO:0000256" key="1">
    <source>
        <dbReference type="SAM" id="MobiDB-lite"/>
    </source>
</evidence>
<protein>
    <submittedName>
        <fullName evidence="2">Uncharacterized protein</fullName>
    </submittedName>
</protein>
<dbReference type="Proteomes" id="UP000265520">
    <property type="component" value="Unassembled WGS sequence"/>
</dbReference>
<keyword evidence="3" id="KW-1185">Reference proteome</keyword>
<feature type="non-terminal residue" evidence="2">
    <location>
        <position position="1"/>
    </location>
</feature>
<sequence>PTRNAISPAKPAASPASSIHDAPSRPRATD</sequence>
<organism evidence="2 3">
    <name type="scientific">Trifolium medium</name>
    <dbReference type="NCBI Taxonomy" id="97028"/>
    <lineage>
        <taxon>Eukaryota</taxon>
        <taxon>Viridiplantae</taxon>
        <taxon>Streptophyta</taxon>
        <taxon>Embryophyta</taxon>
        <taxon>Tracheophyta</taxon>
        <taxon>Spermatophyta</taxon>
        <taxon>Magnoliopsida</taxon>
        <taxon>eudicotyledons</taxon>
        <taxon>Gunneridae</taxon>
        <taxon>Pentapetalae</taxon>
        <taxon>rosids</taxon>
        <taxon>fabids</taxon>
        <taxon>Fabales</taxon>
        <taxon>Fabaceae</taxon>
        <taxon>Papilionoideae</taxon>
        <taxon>50 kb inversion clade</taxon>
        <taxon>NPAAA clade</taxon>
        <taxon>Hologalegina</taxon>
        <taxon>IRL clade</taxon>
        <taxon>Trifolieae</taxon>
        <taxon>Trifolium</taxon>
    </lineage>
</organism>
<evidence type="ECO:0000313" key="2">
    <source>
        <dbReference type="EMBL" id="MCI40248.1"/>
    </source>
</evidence>
<name>A0A392RUD5_9FABA</name>
<feature type="region of interest" description="Disordered" evidence="1">
    <location>
        <begin position="1"/>
        <end position="30"/>
    </location>
</feature>
<dbReference type="EMBL" id="LXQA010277586">
    <property type="protein sequence ID" value="MCI40248.1"/>
    <property type="molecule type" value="Genomic_DNA"/>
</dbReference>
<evidence type="ECO:0000313" key="3">
    <source>
        <dbReference type="Proteomes" id="UP000265520"/>
    </source>
</evidence>
<comment type="caution">
    <text evidence="2">The sequence shown here is derived from an EMBL/GenBank/DDBJ whole genome shotgun (WGS) entry which is preliminary data.</text>
</comment>
<proteinExistence type="predicted"/>
<accession>A0A392RUD5</accession>
<reference evidence="2 3" key="1">
    <citation type="journal article" date="2018" name="Front. Plant Sci.">
        <title>Red Clover (Trifolium pratense) and Zigzag Clover (T. medium) - A Picture of Genomic Similarities and Differences.</title>
        <authorList>
            <person name="Dluhosova J."/>
            <person name="Istvanek J."/>
            <person name="Nedelnik J."/>
            <person name="Repkova J."/>
        </authorList>
    </citation>
    <scope>NUCLEOTIDE SEQUENCE [LARGE SCALE GENOMIC DNA]</scope>
    <source>
        <strain evidence="3">cv. 10/8</strain>
        <tissue evidence="2">Leaf</tissue>
    </source>
</reference>
<feature type="compositionally biased region" description="Low complexity" evidence="1">
    <location>
        <begin position="7"/>
        <end position="18"/>
    </location>
</feature>